<evidence type="ECO:0000256" key="2">
    <source>
        <dbReference type="ARBA" id="ARBA00022475"/>
    </source>
</evidence>
<dbReference type="CDD" id="cd13128">
    <property type="entry name" value="MATE_Wzx_like"/>
    <property type="match status" value="1"/>
</dbReference>
<organism evidence="7 8">
    <name type="scientific">Cloacibacterium rupense</name>
    <dbReference type="NCBI Taxonomy" id="517423"/>
    <lineage>
        <taxon>Bacteria</taxon>
        <taxon>Pseudomonadati</taxon>
        <taxon>Bacteroidota</taxon>
        <taxon>Flavobacteriia</taxon>
        <taxon>Flavobacteriales</taxon>
        <taxon>Weeksellaceae</taxon>
    </lineage>
</organism>
<dbReference type="PANTHER" id="PTHR30250:SF11">
    <property type="entry name" value="O-ANTIGEN TRANSPORTER-RELATED"/>
    <property type="match status" value="1"/>
</dbReference>
<feature type="transmembrane region" description="Helical" evidence="6">
    <location>
        <begin position="317"/>
        <end position="341"/>
    </location>
</feature>
<dbReference type="InterPro" id="IPR002797">
    <property type="entry name" value="Polysacc_synth"/>
</dbReference>
<dbReference type="EMBL" id="BMLV01000007">
    <property type="protein sequence ID" value="GGP06548.1"/>
    <property type="molecule type" value="Genomic_DNA"/>
</dbReference>
<accession>A0ABQ2NLN7</accession>
<feature type="transmembrane region" description="Helical" evidence="6">
    <location>
        <begin position="6"/>
        <end position="24"/>
    </location>
</feature>
<keyword evidence="2" id="KW-1003">Cell membrane</keyword>
<keyword evidence="8" id="KW-1185">Reference proteome</keyword>
<feature type="transmembrane region" description="Helical" evidence="6">
    <location>
        <begin position="348"/>
        <end position="367"/>
    </location>
</feature>
<sequence length="404" mass="46015">MFILQIANYVIPLIIIPYLGNVLGAENFGKIVFAQAFVGYFLLFTDFGFNVSATKDIADCLGDKHKISEFFWNTFIAKGLLMFISLLFFVVILLFFDRFKEDKILFLISFINVFSSLLFPVWLFQGMEKMKLITIINTLPKILMIFFIFYFVKDASDYRIALLIQVLVNLSSAILSLFFVFFQKLVYLNTPTVKGVYNQIIKSSHIFLSSLSSNLYTTTNTVILGLVINNNAVGIYSAADKLVRAIVGLLSSITQVIFPRINIYYHESKQKCVNFIKKIIIIVAVISVILGLGIYSFSEFIMKIMFKNGDFTQSAAVLRYCSALPFFAVINGLIAVNIFITFGLKKELLKIVFMGCIFSLILIYPLVFFFKEIGPAICSTITEIFIMILFLKVIKTKNVFYEKK</sequence>
<feature type="transmembrane region" description="Helical" evidence="6">
    <location>
        <begin position="31"/>
        <end position="50"/>
    </location>
</feature>
<feature type="transmembrane region" description="Helical" evidence="6">
    <location>
        <begin position="159"/>
        <end position="182"/>
    </location>
</feature>
<name>A0ABQ2NLN7_9FLAO</name>
<evidence type="ECO:0000256" key="4">
    <source>
        <dbReference type="ARBA" id="ARBA00022989"/>
    </source>
</evidence>
<evidence type="ECO:0000256" key="5">
    <source>
        <dbReference type="ARBA" id="ARBA00023136"/>
    </source>
</evidence>
<dbReference type="InterPro" id="IPR050833">
    <property type="entry name" value="Poly_Biosynth_Transport"/>
</dbReference>
<feature type="transmembrane region" description="Helical" evidence="6">
    <location>
        <begin position="279"/>
        <end position="297"/>
    </location>
</feature>
<evidence type="ECO:0000256" key="3">
    <source>
        <dbReference type="ARBA" id="ARBA00022692"/>
    </source>
</evidence>
<feature type="transmembrane region" description="Helical" evidence="6">
    <location>
        <begin position="70"/>
        <end position="95"/>
    </location>
</feature>
<comment type="caution">
    <text evidence="7">The sequence shown here is derived from an EMBL/GenBank/DDBJ whole genome shotgun (WGS) entry which is preliminary data.</text>
</comment>
<keyword evidence="4 6" id="KW-1133">Transmembrane helix</keyword>
<keyword evidence="3 6" id="KW-0812">Transmembrane</keyword>
<proteinExistence type="predicted"/>
<feature type="transmembrane region" description="Helical" evidence="6">
    <location>
        <begin position="373"/>
        <end position="394"/>
    </location>
</feature>
<reference evidence="8" key="1">
    <citation type="journal article" date="2019" name="Int. J. Syst. Evol. Microbiol.">
        <title>The Global Catalogue of Microorganisms (GCM) 10K type strain sequencing project: providing services to taxonomists for standard genome sequencing and annotation.</title>
        <authorList>
            <consortium name="The Broad Institute Genomics Platform"/>
            <consortium name="The Broad Institute Genome Sequencing Center for Infectious Disease"/>
            <person name="Wu L."/>
            <person name="Ma J."/>
        </authorList>
    </citation>
    <scope>NUCLEOTIDE SEQUENCE [LARGE SCALE GENOMIC DNA]</scope>
    <source>
        <strain evidence="8">CGMCC 1.7656</strain>
    </source>
</reference>
<feature type="transmembrane region" description="Helical" evidence="6">
    <location>
        <begin position="130"/>
        <end position="152"/>
    </location>
</feature>
<comment type="subcellular location">
    <subcellularLocation>
        <location evidence="1">Cell membrane</location>
        <topology evidence="1">Multi-pass membrane protein</topology>
    </subcellularLocation>
</comment>
<protein>
    <submittedName>
        <fullName evidence="7">Teichoic acid transporter</fullName>
    </submittedName>
</protein>
<evidence type="ECO:0000256" key="6">
    <source>
        <dbReference type="SAM" id="Phobius"/>
    </source>
</evidence>
<evidence type="ECO:0000313" key="8">
    <source>
        <dbReference type="Proteomes" id="UP000620064"/>
    </source>
</evidence>
<evidence type="ECO:0000313" key="7">
    <source>
        <dbReference type="EMBL" id="GGP06548.1"/>
    </source>
</evidence>
<dbReference type="PANTHER" id="PTHR30250">
    <property type="entry name" value="PST FAMILY PREDICTED COLANIC ACID TRANSPORTER"/>
    <property type="match status" value="1"/>
</dbReference>
<gene>
    <name evidence="7" type="ORF">GCM10010992_26990</name>
</gene>
<dbReference type="Pfam" id="PF01943">
    <property type="entry name" value="Polysacc_synt"/>
    <property type="match status" value="1"/>
</dbReference>
<feature type="transmembrane region" description="Helical" evidence="6">
    <location>
        <begin position="104"/>
        <end position="124"/>
    </location>
</feature>
<dbReference type="Proteomes" id="UP000620064">
    <property type="component" value="Unassembled WGS sequence"/>
</dbReference>
<evidence type="ECO:0000256" key="1">
    <source>
        <dbReference type="ARBA" id="ARBA00004651"/>
    </source>
</evidence>
<keyword evidence="5 6" id="KW-0472">Membrane</keyword>